<dbReference type="PATRIC" id="fig|573737.6.peg.5553"/>
<dbReference type="Proteomes" id="UP000035050">
    <property type="component" value="Plasmid pPO70-1"/>
</dbReference>
<evidence type="ECO:0000313" key="1">
    <source>
        <dbReference type="EMBL" id="AKK24711.1"/>
    </source>
</evidence>
<geneLocation type="plasmid" evidence="1 2">
    <name>pPO70-1</name>
</geneLocation>
<evidence type="ECO:0000313" key="2">
    <source>
        <dbReference type="Proteomes" id="UP000035050"/>
    </source>
</evidence>
<dbReference type="EMBL" id="CP011518">
    <property type="protein sequence ID" value="AKK24711.1"/>
    <property type="molecule type" value="Genomic_DNA"/>
</dbReference>
<gene>
    <name evidence="1" type="ORF">MB84_28235</name>
</gene>
<name>A0A0G3IFM0_9BURK</name>
<organism evidence="1 2">
    <name type="scientific">Pandoraea oxalativorans</name>
    <dbReference type="NCBI Taxonomy" id="573737"/>
    <lineage>
        <taxon>Bacteria</taxon>
        <taxon>Pseudomonadati</taxon>
        <taxon>Pseudomonadota</taxon>
        <taxon>Betaproteobacteria</taxon>
        <taxon>Burkholderiales</taxon>
        <taxon>Burkholderiaceae</taxon>
        <taxon>Pandoraea</taxon>
    </lineage>
</organism>
<keyword evidence="1" id="KW-0614">Plasmid</keyword>
<sequence>METLYFAPPAGHVPIALTVGEEAWDTVAGNDPKFQSDPGGALLRQMIAKIQDALMTRNREPADIAYLKARDIARHLGNEAFLKANHVLATHNGPHNERRQAINVSIDGNKVRIHTTTTFKEPRTEVVDVTKEFTSTDSGLELRVIHAAVRVAAPSEPSEPLGNSSVEDMRKRFGMPTPHGSPLTATTLRSIDCAVW</sequence>
<dbReference type="KEGG" id="pox:MB84_28235"/>
<proteinExistence type="predicted"/>
<dbReference type="AlphaFoldDB" id="A0A0G3IFM0"/>
<protein>
    <submittedName>
        <fullName evidence="1">Uncharacterized protein</fullName>
    </submittedName>
</protein>
<keyword evidence="2" id="KW-1185">Reference proteome</keyword>
<reference evidence="1" key="1">
    <citation type="submission" date="2016-06" db="EMBL/GenBank/DDBJ databases">
        <title>Pandoraea oxalativorans DSM 23570 Genome Sequencing.</title>
        <authorList>
            <person name="Ee R."/>
            <person name="Lim Y.-L."/>
            <person name="Yong D."/>
            <person name="Yin W.-F."/>
            <person name="Chan K.-G."/>
        </authorList>
    </citation>
    <scope>NUCLEOTIDE SEQUENCE</scope>
    <source>
        <strain evidence="1">DSM 23570</strain>
        <plasmid evidence="1">pPO70-1</plasmid>
    </source>
</reference>
<accession>A0A0G3IFM0</accession>